<evidence type="ECO:0000313" key="2">
    <source>
        <dbReference type="Proteomes" id="UP000237310"/>
    </source>
</evidence>
<name>A0A2S5AEA0_9FLAO</name>
<accession>A0A2S5AEA0</accession>
<keyword evidence="2" id="KW-1185">Reference proteome</keyword>
<dbReference type="OrthoDB" id="1450221at2"/>
<dbReference type="EMBL" id="PQVG01000002">
    <property type="protein sequence ID" value="POY40878.1"/>
    <property type="molecule type" value="Genomic_DNA"/>
</dbReference>
<protein>
    <submittedName>
        <fullName evidence="1">Uncharacterized protein</fullName>
    </submittedName>
</protein>
<gene>
    <name evidence="1" type="ORF">C3L50_05120</name>
</gene>
<reference evidence="1 2" key="1">
    <citation type="submission" date="2018-01" db="EMBL/GenBank/DDBJ databases">
        <authorList>
            <person name="Gaut B.S."/>
            <person name="Morton B.R."/>
            <person name="Clegg M.T."/>
            <person name="Duvall M.R."/>
        </authorList>
    </citation>
    <scope>NUCLEOTIDE SEQUENCE [LARGE SCALE GENOMIC DNA]</scope>
    <source>
        <strain evidence="1 2">HR-AY</strain>
    </source>
</reference>
<organism evidence="1 2">
    <name type="scientific">Flavobacterium alvei</name>
    <dbReference type="NCBI Taxonomy" id="2080416"/>
    <lineage>
        <taxon>Bacteria</taxon>
        <taxon>Pseudomonadati</taxon>
        <taxon>Bacteroidota</taxon>
        <taxon>Flavobacteriia</taxon>
        <taxon>Flavobacteriales</taxon>
        <taxon>Flavobacteriaceae</taxon>
        <taxon>Flavobacterium</taxon>
    </lineage>
</organism>
<dbReference type="AlphaFoldDB" id="A0A2S5AEA0"/>
<dbReference type="Proteomes" id="UP000237310">
    <property type="component" value="Unassembled WGS sequence"/>
</dbReference>
<proteinExistence type="predicted"/>
<dbReference type="RefSeq" id="WP_103805064.1">
    <property type="nucleotide sequence ID" value="NZ_PQVG01000002.1"/>
</dbReference>
<evidence type="ECO:0000313" key="1">
    <source>
        <dbReference type="EMBL" id="POY40878.1"/>
    </source>
</evidence>
<sequence>MNTFNLKRINLSSKILCSVLGHKIITTRNVTGHFREYKCSICGLELTNDLHGTKIFLTPELKDINEALIQLYRKRNYSI</sequence>
<comment type="caution">
    <text evidence="1">The sequence shown here is derived from an EMBL/GenBank/DDBJ whole genome shotgun (WGS) entry which is preliminary data.</text>
</comment>